<comment type="subcellular location">
    <subcellularLocation>
        <location evidence="1">Membrane</location>
        <topology evidence="1">Single-pass membrane protein</topology>
    </subcellularLocation>
</comment>
<protein>
    <submittedName>
        <fullName evidence="9">Dysferlin</fullName>
    </submittedName>
</protein>
<accession>A0A8J4USV4</accession>
<dbReference type="InterPro" id="IPR055072">
    <property type="entry name" value="Ferlin_DSRM"/>
</dbReference>
<dbReference type="GO" id="GO:0002281">
    <property type="term" value="P:macrophage activation involved in immune response"/>
    <property type="evidence" value="ECO:0007669"/>
    <property type="project" value="TreeGrafter"/>
</dbReference>
<dbReference type="InterPro" id="IPR037721">
    <property type="entry name" value="Ferlin"/>
</dbReference>
<dbReference type="GO" id="GO:0006906">
    <property type="term" value="P:vesicle fusion"/>
    <property type="evidence" value="ECO:0007669"/>
    <property type="project" value="TreeGrafter"/>
</dbReference>
<dbReference type="SMART" id="SM00239">
    <property type="entry name" value="C2"/>
    <property type="match status" value="4"/>
</dbReference>
<comment type="caution">
    <text evidence="9">The sequence shown here is derived from an EMBL/GenBank/DDBJ whole genome shotgun (WGS) entry which is preliminary data.</text>
</comment>
<name>A0A8J4USV4_APTPA</name>
<keyword evidence="10" id="KW-1185">Reference proteome</keyword>
<dbReference type="GO" id="GO:0030315">
    <property type="term" value="C:T-tubule"/>
    <property type="evidence" value="ECO:0007669"/>
    <property type="project" value="TreeGrafter"/>
</dbReference>
<evidence type="ECO:0000256" key="4">
    <source>
        <dbReference type="ARBA" id="ARBA00022989"/>
    </source>
</evidence>
<dbReference type="PANTHER" id="PTHR12546">
    <property type="entry name" value="FER-1-LIKE"/>
    <property type="match status" value="1"/>
</dbReference>
<feature type="non-terminal residue" evidence="9">
    <location>
        <position position="1"/>
    </location>
</feature>
<dbReference type="FunFam" id="2.60.40.150:FF:000021">
    <property type="entry name" value="dysferlin isoform X2"/>
    <property type="match status" value="1"/>
</dbReference>
<evidence type="ECO:0000259" key="8">
    <source>
        <dbReference type="PROSITE" id="PS50004"/>
    </source>
</evidence>
<keyword evidence="4 7" id="KW-1133">Transmembrane helix</keyword>
<dbReference type="InterPro" id="IPR032362">
    <property type="entry name" value="Ferlin_C"/>
</dbReference>
<keyword evidence="2 7" id="KW-0812">Transmembrane</keyword>
<evidence type="ECO:0000313" key="10">
    <source>
        <dbReference type="Proteomes" id="UP000751161"/>
    </source>
</evidence>
<dbReference type="EMBL" id="VULM01000232">
    <property type="protein sequence ID" value="KAF1668910.1"/>
    <property type="molecule type" value="Genomic_DNA"/>
</dbReference>
<dbReference type="PROSITE" id="PS50004">
    <property type="entry name" value="C2"/>
    <property type="match status" value="4"/>
</dbReference>
<feature type="domain" description="C2" evidence="8">
    <location>
        <begin position="619"/>
        <end position="737"/>
    </location>
</feature>
<dbReference type="InterPro" id="IPR037723">
    <property type="entry name" value="C2D_Ferlin"/>
</dbReference>
<dbReference type="SUPFAM" id="SSF49562">
    <property type="entry name" value="C2 domain (Calcium/lipid-binding domain, CaLB)"/>
    <property type="match status" value="4"/>
</dbReference>
<evidence type="ECO:0000256" key="7">
    <source>
        <dbReference type="SAM" id="Phobius"/>
    </source>
</evidence>
<dbReference type="Pfam" id="PF16165">
    <property type="entry name" value="Ferlin_C"/>
    <property type="match status" value="1"/>
</dbReference>
<evidence type="ECO:0000256" key="5">
    <source>
        <dbReference type="ARBA" id="ARBA00023136"/>
    </source>
</evidence>
<dbReference type="InterPro" id="IPR035892">
    <property type="entry name" value="C2_domain_sf"/>
</dbReference>
<evidence type="ECO:0000256" key="3">
    <source>
        <dbReference type="ARBA" id="ARBA00022737"/>
    </source>
</evidence>
<feature type="non-terminal residue" evidence="9">
    <location>
        <position position="1130"/>
    </location>
</feature>
<reference evidence="9" key="1">
    <citation type="journal article" date="2019" name="Gigascience">
        <title>High-coverage genomes to elucidate the evolution of penguins.</title>
        <authorList>
            <person name="Pan H."/>
            <person name="Cole T.L."/>
            <person name="Bi X."/>
            <person name="Fang M."/>
            <person name="Zhou C."/>
            <person name="Yang Z."/>
            <person name="Ksepka D.T."/>
            <person name="Hart T."/>
            <person name="Bouzat J.L."/>
            <person name="Argilla L.S."/>
            <person name="Bertelsen M.F."/>
            <person name="Boersma P.D."/>
            <person name="Bost C.A."/>
            <person name="Cherel Y."/>
            <person name="Dann P."/>
            <person name="Fiddaman S.R."/>
            <person name="Howard P."/>
            <person name="Labuschagne K."/>
            <person name="Mattern T."/>
            <person name="Miller G."/>
            <person name="Parker P."/>
            <person name="Phillips R.A."/>
            <person name="Quillfeldt P."/>
            <person name="Ryan P.G."/>
            <person name="Taylor H."/>
            <person name="Thompson D.R."/>
            <person name="Young M.J."/>
            <person name="Ellegaard M.R."/>
            <person name="Gilbert M.T.P."/>
            <person name="Sinding M.S."/>
            <person name="Pacheco G."/>
            <person name="Shepherd L.D."/>
            <person name="Tennyson A.J.D."/>
            <person name="Grosser S."/>
            <person name="Kay E."/>
            <person name="Nupen L.J."/>
            <person name="Ellenberg U."/>
            <person name="Houston D.M."/>
            <person name="Reeve A.H."/>
            <person name="Johnson K."/>
            <person name="Masello J.F."/>
            <person name="Stracke T."/>
            <person name="McKinlay B."/>
            <person name="Borboroglu P.G."/>
            <person name="Zhang D.X."/>
            <person name="Zhang G."/>
        </authorList>
    </citation>
    <scope>NUCLEOTIDE SEQUENCE</scope>
    <source>
        <strain evidence="9">KP FORT 001</strain>
    </source>
</reference>
<dbReference type="CDD" id="cd04017">
    <property type="entry name" value="C2D_Ferlin"/>
    <property type="match status" value="1"/>
</dbReference>
<proteinExistence type="predicted"/>
<keyword evidence="5 7" id="KW-0472">Membrane</keyword>
<dbReference type="GO" id="GO:0001778">
    <property type="term" value="P:plasma membrane repair"/>
    <property type="evidence" value="ECO:0007669"/>
    <property type="project" value="TreeGrafter"/>
</dbReference>
<dbReference type="InterPro" id="IPR037724">
    <property type="entry name" value="C2E_Ferlin"/>
</dbReference>
<feature type="domain" description="C2" evidence="8">
    <location>
        <begin position="191"/>
        <end position="320"/>
    </location>
</feature>
<dbReference type="FunFam" id="2.60.40.150:FF:000026">
    <property type="entry name" value="dysferlin isoform X2"/>
    <property type="match status" value="1"/>
</dbReference>
<dbReference type="Gene3D" id="2.60.40.150">
    <property type="entry name" value="C2 domain"/>
    <property type="match status" value="3"/>
</dbReference>
<feature type="domain" description="C2" evidence="8">
    <location>
        <begin position="850"/>
        <end position="1005"/>
    </location>
</feature>
<dbReference type="GO" id="GO:0033292">
    <property type="term" value="P:T-tubule organization"/>
    <property type="evidence" value="ECO:0007669"/>
    <property type="project" value="TreeGrafter"/>
</dbReference>
<feature type="domain" description="C2" evidence="8">
    <location>
        <begin position="369"/>
        <end position="497"/>
    </location>
</feature>
<dbReference type="PANTHER" id="PTHR12546:SF44">
    <property type="entry name" value="DYSFERLIN"/>
    <property type="match status" value="1"/>
</dbReference>
<dbReference type="GO" id="GO:0002280">
    <property type="term" value="P:monocyte activation involved in immune response"/>
    <property type="evidence" value="ECO:0007669"/>
    <property type="project" value="TreeGrafter"/>
</dbReference>
<dbReference type="CDD" id="cd08374">
    <property type="entry name" value="C2F_Ferlin"/>
    <property type="match status" value="1"/>
</dbReference>
<dbReference type="AlphaFoldDB" id="A0A8J4USV4"/>
<organism evidence="9 10">
    <name type="scientific">Aptenodytes patagonicus</name>
    <name type="common">King penguin</name>
    <dbReference type="NCBI Taxonomy" id="9234"/>
    <lineage>
        <taxon>Eukaryota</taxon>
        <taxon>Metazoa</taxon>
        <taxon>Chordata</taxon>
        <taxon>Craniata</taxon>
        <taxon>Vertebrata</taxon>
        <taxon>Euteleostomi</taxon>
        <taxon>Archelosauria</taxon>
        <taxon>Archosauria</taxon>
        <taxon>Dinosauria</taxon>
        <taxon>Saurischia</taxon>
        <taxon>Theropoda</taxon>
        <taxon>Coelurosauria</taxon>
        <taxon>Aves</taxon>
        <taxon>Neognathae</taxon>
        <taxon>Neoaves</taxon>
        <taxon>Aequornithes</taxon>
        <taxon>Sphenisciformes</taxon>
        <taxon>Spheniscidae</taxon>
        <taxon>Aptenodytes</taxon>
    </lineage>
</organism>
<sequence length="1130" mass="130308">ISPGCRLLYDVDAGHLSFVEEVFENQVRLPGGQWIHMTDAYTDVNGEKVLHKDEIECPPGWKWEDVEWDTDLNRAVDEKGWEYGITIPPDRKPKAWVPAEKMYHTNRRRRWVRLRRRDITQMEAMRKHKQEELDGEGWEYASLFGWRFHLKHRRTDTFRRRRWRRRMEPLERTGAAAVFALEGALGGVTDDRSDDGKSISTLSFGVNRPTISCIFDCSSDSSFASCLMSLADPYAIVSFLHQSQKTVVIKNTLNPTWDQTLIFYEIEIFGDPQNVSDSPPNIVVEIYDHDTYGADEFMGRCICKPSLAHSPRLSWHPVIKANRNVGELLAAFELIQREKVSSPSGPDPVSNCNAGFFPWSSADSDLPYPPPQREPNIYMVPQGIKPVLQRTAIEILAWGLRNLKSYQLASVTSPSLLVECGGQLVQSCVIKNVKKNPNFDVCVLFMEVRLPKESLYSPPIIVKIIDNRPFGRRPVVGQCTIRSLEDFYCDPYREETDGPQEHSDDVSLTPRDDVLIDIDDKEPLIPVQEEEFIDWWSKFYASTGEREKCGCYLEKGFDTLKVYETELENVEDFEHLSDFCHTFKLYRGRSQDSNDDPSVVGEFKGSFRIYPLPDDPRVPVPPRQFHQLPARGPQECLVRVYIIRAFDLQPKDTNGKCDPYVKISVGKKSINDQENYLPCTLEPVFGKMFELSCTLPLEKDLKITLYDYDLLSKDEKIGETVIDLENRFLSKYGARCGLPQTYCVSGPNQWRDQLRPSQLLHLFSLQHNYKAPTYKSDRVIFREQEYILSELGKVTGLLRRCKWLSFMQSNGWTRLVGSCLLPCRAPTGRSESGPAQLRPWRGITLLFVCSVAEDGKPLNPHLGPVEERLALYALRKQGLVPEHVETRPLYSPLQPEIEQVGGVTWLVGHEENKQKTDVHYRSMGGEGNFNWRFIFPFDYLPAEQMCYIAKKEHFWSLDKTENKIPPQLIFQIWDNDKFSFDDYLGSIQMDLNRMPKPAKTAEKCSLELVDESLSSSRLVSLFEQKTVKGWWPCVAEQDQKKILAGKLEMTLEIVAEQEHEERPAGVGRDEPNMNPKLEDPKRPETSFLWFTSPYKTLKYILWRRYKWVLILAIVLFILLLFLGIFIYAFP</sequence>
<dbReference type="SMART" id="SM00694">
    <property type="entry name" value="DysFC"/>
    <property type="match status" value="2"/>
</dbReference>
<dbReference type="InterPro" id="IPR000008">
    <property type="entry name" value="C2_dom"/>
</dbReference>
<evidence type="ECO:0000256" key="6">
    <source>
        <dbReference type="SAM" id="MobiDB-lite"/>
    </source>
</evidence>
<dbReference type="Proteomes" id="UP000751161">
    <property type="component" value="Unassembled WGS sequence"/>
</dbReference>
<evidence type="ECO:0000256" key="1">
    <source>
        <dbReference type="ARBA" id="ARBA00004167"/>
    </source>
</evidence>
<dbReference type="CDD" id="cd04037">
    <property type="entry name" value="C2E_Ferlin"/>
    <property type="match status" value="1"/>
</dbReference>
<gene>
    <name evidence="9" type="primary">DYSF</name>
    <name evidence="9" type="ORF">FQA23_0011022</name>
</gene>
<dbReference type="Pfam" id="PF22901">
    <property type="entry name" value="dsrm_Ferlin"/>
    <property type="match status" value="1"/>
</dbReference>
<dbReference type="GO" id="GO:0031410">
    <property type="term" value="C:cytoplasmic vesicle"/>
    <property type="evidence" value="ECO:0007669"/>
    <property type="project" value="TreeGrafter"/>
</dbReference>
<feature type="region of interest" description="Disordered" evidence="6">
    <location>
        <begin position="1058"/>
        <end position="1080"/>
    </location>
</feature>
<feature type="transmembrane region" description="Helical" evidence="7">
    <location>
        <begin position="1107"/>
        <end position="1129"/>
    </location>
</feature>
<dbReference type="InterPro" id="IPR037725">
    <property type="entry name" value="C2F_Ferlin"/>
</dbReference>
<evidence type="ECO:0000256" key="2">
    <source>
        <dbReference type="ARBA" id="ARBA00022692"/>
    </source>
</evidence>
<dbReference type="GO" id="GO:0050765">
    <property type="term" value="P:negative regulation of phagocytosis"/>
    <property type="evidence" value="ECO:0007669"/>
    <property type="project" value="TreeGrafter"/>
</dbReference>
<dbReference type="Pfam" id="PF00168">
    <property type="entry name" value="C2"/>
    <property type="match status" value="3"/>
</dbReference>
<dbReference type="SMART" id="SM00693">
    <property type="entry name" value="DysFN"/>
    <property type="match status" value="1"/>
</dbReference>
<evidence type="ECO:0000313" key="9">
    <source>
        <dbReference type="EMBL" id="KAF1668910.1"/>
    </source>
</evidence>
<keyword evidence="3" id="KW-0677">Repeat</keyword>
<dbReference type="InterPro" id="IPR006614">
    <property type="entry name" value="Peroxin/Ferlin"/>
</dbReference>